<dbReference type="GO" id="GO:0046872">
    <property type="term" value="F:metal ion binding"/>
    <property type="evidence" value="ECO:0007669"/>
    <property type="project" value="UniProtKB-KW"/>
</dbReference>
<accession>A0A381QDM2</accession>
<evidence type="ECO:0000256" key="3">
    <source>
        <dbReference type="ARBA" id="ARBA00022670"/>
    </source>
</evidence>
<keyword evidence="4" id="KW-0479">Metal-binding</keyword>
<dbReference type="Pfam" id="PF05343">
    <property type="entry name" value="Peptidase_M42"/>
    <property type="match status" value="1"/>
</dbReference>
<reference evidence="6" key="1">
    <citation type="submission" date="2018-05" db="EMBL/GenBank/DDBJ databases">
        <authorList>
            <person name="Lanie J.A."/>
            <person name="Ng W.-L."/>
            <person name="Kazmierczak K.M."/>
            <person name="Andrzejewski T.M."/>
            <person name="Davidsen T.M."/>
            <person name="Wayne K.J."/>
            <person name="Tettelin H."/>
            <person name="Glass J.I."/>
            <person name="Rusch D."/>
            <person name="Podicherti R."/>
            <person name="Tsui H.-C.T."/>
            <person name="Winkler M.E."/>
        </authorList>
    </citation>
    <scope>NUCLEOTIDE SEQUENCE</scope>
</reference>
<dbReference type="PANTHER" id="PTHR32481:SF20">
    <property type="entry name" value="AMINOPEPTIDASE YSDC"/>
    <property type="match status" value="1"/>
</dbReference>
<evidence type="ECO:0008006" key="7">
    <source>
        <dbReference type="Google" id="ProtNLM"/>
    </source>
</evidence>
<evidence type="ECO:0000256" key="4">
    <source>
        <dbReference type="ARBA" id="ARBA00022723"/>
    </source>
</evidence>
<sequence>MSQDISFLKQLLDAAGPSGFEVRAGRVWRTEASTFAGQVDVDATGNSFAGLNVSGSPHVMLAGHIDEIGLQITHVDEEGYLYVAEIGGWDPQVLVGQRVTILGKSDEVPGVIGKKAVHLMTPDDREKASKTRQLWVDVGASSRDEVVSLGIRVGDPIVLAQSMIHLAGNRIASRAIDNRIGAFIVLEAIRMLSDNLPAARVTAVATAQEEIGQSGGGARASAYQLEPDVAIVVDVTFSTDVPDVEKKELGEHRLGGGPVLSRGSASHNSVFEMLSSVAEEEEIPYTIQASPRSTRTDADGIHLTRGGVPTGLISVPNRYMHSPNEVVSVDDLFNTAKLIAAFVRRLRVETDFTPR</sequence>
<gene>
    <name evidence="6" type="ORF">METZ01_LOCUS30266</name>
</gene>
<dbReference type="CDD" id="cd05656">
    <property type="entry name" value="M42_Frv"/>
    <property type="match status" value="1"/>
</dbReference>
<dbReference type="PANTHER" id="PTHR32481">
    <property type="entry name" value="AMINOPEPTIDASE"/>
    <property type="match status" value="1"/>
</dbReference>
<keyword evidence="3" id="KW-0645">Protease</keyword>
<dbReference type="GO" id="GO:0004177">
    <property type="term" value="F:aminopeptidase activity"/>
    <property type="evidence" value="ECO:0007669"/>
    <property type="project" value="UniProtKB-KW"/>
</dbReference>
<comment type="similarity">
    <text evidence="1">Belongs to the peptidase M42 family.</text>
</comment>
<organism evidence="6">
    <name type="scientific">marine metagenome</name>
    <dbReference type="NCBI Taxonomy" id="408172"/>
    <lineage>
        <taxon>unclassified sequences</taxon>
        <taxon>metagenomes</taxon>
        <taxon>ecological metagenomes</taxon>
    </lineage>
</organism>
<proteinExistence type="inferred from homology"/>
<evidence type="ECO:0000256" key="1">
    <source>
        <dbReference type="ARBA" id="ARBA00006272"/>
    </source>
</evidence>
<dbReference type="GO" id="GO:0006508">
    <property type="term" value="P:proteolysis"/>
    <property type="evidence" value="ECO:0007669"/>
    <property type="project" value="UniProtKB-KW"/>
</dbReference>
<dbReference type="InterPro" id="IPR023367">
    <property type="entry name" value="Peptidase_M42_dom2"/>
</dbReference>
<dbReference type="AlphaFoldDB" id="A0A381QDM2"/>
<dbReference type="InterPro" id="IPR051464">
    <property type="entry name" value="Peptidase_M42_aminopept"/>
</dbReference>
<dbReference type="Gene3D" id="3.40.630.10">
    <property type="entry name" value="Zn peptidases"/>
    <property type="match status" value="1"/>
</dbReference>
<dbReference type="EMBL" id="UINC01001316">
    <property type="protein sequence ID" value="SUZ77412.1"/>
    <property type="molecule type" value="Genomic_DNA"/>
</dbReference>
<dbReference type="InterPro" id="IPR008007">
    <property type="entry name" value="Peptidase_M42"/>
</dbReference>
<dbReference type="Gene3D" id="2.40.30.40">
    <property type="entry name" value="Peptidase M42, domain 2"/>
    <property type="match status" value="1"/>
</dbReference>
<protein>
    <recommendedName>
        <fullName evidence="7">Endoglucanase</fullName>
    </recommendedName>
</protein>
<dbReference type="PIRSF" id="PIRSF001123">
    <property type="entry name" value="PepA_GA"/>
    <property type="match status" value="1"/>
</dbReference>
<dbReference type="SUPFAM" id="SSF101821">
    <property type="entry name" value="Aminopeptidase/glucanase lid domain"/>
    <property type="match status" value="1"/>
</dbReference>
<evidence type="ECO:0000313" key="6">
    <source>
        <dbReference type="EMBL" id="SUZ77412.1"/>
    </source>
</evidence>
<evidence type="ECO:0000256" key="5">
    <source>
        <dbReference type="ARBA" id="ARBA00022801"/>
    </source>
</evidence>
<keyword evidence="2" id="KW-0031">Aminopeptidase</keyword>
<evidence type="ECO:0000256" key="2">
    <source>
        <dbReference type="ARBA" id="ARBA00022438"/>
    </source>
</evidence>
<dbReference type="SUPFAM" id="SSF53187">
    <property type="entry name" value="Zn-dependent exopeptidases"/>
    <property type="match status" value="1"/>
</dbReference>
<name>A0A381QDM2_9ZZZZ</name>
<keyword evidence="5" id="KW-0378">Hydrolase</keyword>